<sequence>LTSRLEKNILKKKIAKKPIEKKPTLKASSIKDKDKSKDYTTDSLSKKPKRDVSKLSYYSYSEKGYI</sequence>
<dbReference type="AlphaFoldDB" id="A0A9W7SX38"/>
<feature type="compositionally biased region" description="Basic and acidic residues" evidence="1">
    <location>
        <begin position="20"/>
        <end position="40"/>
    </location>
</feature>
<feature type="region of interest" description="Disordered" evidence="1">
    <location>
        <begin position="20"/>
        <end position="52"/>
    </location>
</feature>
<feature type="non-terminal residue" evidence="2">
    <location>
        <position position="1"/>
    </location>
</feature>
<organism evidence="2 3">
    <name type="scientific">Teratosphaeria destructans</name>
    <dbReference type="NCBI Taxonomy" id="418781"/>
    <lineage>
        <taxon>Eukaryota</taxon>
        <taxon>Fungi</taxon>
        <taxon>Dikarya</taxon>
        <taxon>Ascomycota</taxon>
        <taxon>Pezizomycotina</taxon>
        <taxon>Dothideomycetes</taxon>
        <taxon>Dothideomycetidae</taxon>
        <taxon>Mycosphaerellales</taxon>
        <taxon>Teratosphaeriaceae</taxon>
        <taxon>Teratosphaeria</taxon>
    </lineage>
</organism>
<dbReference type="EMBL" id="RIBY02000739">
    <property type="protein sequence ID" value="KAH9838141.1"/>
    <property type="molecule type" value="Genomic_DNA"/>
</dbReference>
<accession>A0A9W7SX38</accession>
<dbReference type="Proteomes" id="UP001138500">
    <property type="component" value="Unassembled WGS sequence"/>
</dbReference>
<reference evidence="2 3" key="2">
    <citation type="journal article" date="2021" name="Curr. Genet.">
        <title>Genetic response to nitrogen starvation in the aggressive Eucalyptus foliar pathogen Teratosphaeria destructans.</title>
        <authorList>
            <person name="Havenga M."/>
            <person name="Wingfield B.D."/>
            <person name="Wingfield M.J."/>
            <person name="Dreyer L.L."/>
            <person name="Roets F."/>
            <person name="Aylward J."/>
        </authorList>
    </citation>
    <scope>NUCLEOTIDE SEQUENCE [LARGE SCALE GENOMIC DNA]</scope>
    <source>
        <strain evidence="2">CMW44962</strain>
    </source>
</reference>
<reference evidence="2 3" key="1">
    <citation type="journal article" date="2018" name="IMA Fungus">
        <title>IMA Genome-F 10: Nine draft genome sequences of Claviceps purpurea s.lat., including C. arundinis, C. humidiphila, and C. cf. spartinae, pseudomolecules for the pitch canker pathogen Fusarium circinatum, draft genome of Davidsoniella eucalypti, Grosmannia galeiformis, Quambalaria eucalypti, and Teratosphaeria destructans.</title>
        <authorList>
            <person name="Wingfield B.D."/>
            <person name="Liu M."/>
            <person name="Nguyen H.D."/>
            <person name="Lane F.A."/>
            <person name="Morgan S.W."/>
            <person name="De Vos L."/>
            <person name="Wilken P.M."/>
            <person name="Duong T.A."/>
            <person name="Aylward J."/>
            <person name="Coetzee M.P."/>
            <person name="Dadej K."/>
            <person name="De Beer Z.W."/>
            <person name="Findlay W."/>
            <person name="Havenga M."/>
            <person name="Kolarik M."/>
            <person name="Menzies J.G."/>
            <person name="Naidoo K."/>
            <person name="Pochopski O."/>
            <person name="Shoukouhi P."/>
            <person name="Santana Q.C."/>
            <person name="Seifert K.A."/>
            <person name="Soal N."/>
            <person name="Steenkamp E.T."/>
            <person name="Tatham C.T."/>
            <person name="van der Nest M.A."/>
            <person name="Wingfield M.J."/>
        </authorList>
    </citation>
    <scope>NUCLEOTIDE SEQUENCE [LARGE SCALE GENOMIC DNA]</scope>
    <source>
        <strain evidence="2">CMW44962</strain>
    </source>
</reference>
<gene>
    <name evidence="2" type="ORF">Tdes44962_MAKER10554</name>
</gene>
<name>A0A9W7SX38_9PEZI</name>
<evidence type="ECO:0000256" key="1">
    <source>
        <dbReference type="SAM" id="MobiDB-lite"/>
    </source>
</evidence>
<comment type="caution">
    <text evidence="2">The sequence shown here is derived from an EMBL/GenBank/DDBJ whole genome shotgun (WGS) entry which is preliminary data.</text>
</comment>
<protein>
    <submittedName>
        <fullName evidence="2">Uncharacterized protein</fullName>
    </submittedName>
</protein>
<proteinExistence type="predicted"/>
<evidence type="ECO:0000313" key="2">
    <source>
        <dbReference type="EMBL" id="KAH9838141.1"/>
    </source>
</evidence>
<evidence type="ECO:0000313" key="3">
    <source>
        <dbReference type="Proteomes" id="UP001138500"/>
    </source>
</evidence>
<keyword evidence="3" id="KW-1185">Reference proteome</keyword>